<evidence type="ECO:0000256" key="2">
    <source>
        <dbReference type="ARBA" id="ARBA00023242"/>
    </source>
</evidence>
<gene>
    <name evidence="5" type="ORF">BDK51DRAFT_34439</name>
</gene>
<evidence type="ECO:0000313" key="5">
    <source>
        <dbReference type="EMBL" id="RKO87990.1"/>
    </source>
</evidence>
<feature type="region of interest" description="Disordered" evidence="3">
    <location>
        <begin position="208"/>
        <end position="237"/>
    </location>
</feature>
<evidence type="ECO:0000313" key="6">
    <source>
        <dbReference type="Proteomes" id="UP000269721"/>
    </source>
</evidence>
<name>A0A4P9WAT2_9FUNG</name>
<evidence type="ECO:0000259" key="4">
    <source>
        <dbReference type="Pfam" id="PF10187"/>
    </source>
</evidence>
<dbReference type="GO" id="GO:0005634">
    <property type="term" value="C:nucleus"/>
    <property type="evidence" value="ECO:0007669"/>
    <property type="project" value="UniProtKB-SubCell"/>
</dbReference>
<dbReference type="AlphaFoldDB" id="A0A4P9WAT2"/>
<sequence>MSVEEFFTTSAKPVLASSEMAGQMADRFRSTGAEDGSAADQAPETAPEAPSIPYDPRPLYEKLAEKKRIAEEGNLVRRLDEDEIAFLNQYTETDHERQRAEANEERAELESFRKAVAEAKPDAATEMLQLGKDPSAIAAPASTTTPVVRKPVVVRDAQRSLLQGAIVRKRKVEGGGGDGPAKKVLVAGGGKSAEADRPVAKGVAVVADAKKSSAASSAPPTGLAGLGDYADSSDEED</sequence>
<organism evidence="5 6">
    <name type="scientific">Blyttiomyces helicus</name>
    <dbReference type="NCBI Taxonomy" id="388810"/>
    <lineage>
        <taxon>Eukaryota</taxon>
        <taxon>Fungi</taxon>
        <taxon>Fungi incertae sedis</taxon>
        <taxon>Chytridiomycota</taxon>
        <taxon>Chytridiomycota incertae sedis</taxon>
        <taxon>Chytridiomycetes</taxon>
        <taxon>Chytridiomycetes incertae sedis</taxon>
        <taxon>Blyttiomyces</taxon>
    </lineage>
</organism>
<reference evidence="6" key="1">
    <citation type="journal article" date="2018" name="Nat. Microbiol.">
        <title>Leveraging single-cell genomics to expand the fungal tree of life.</title>
        <authorList>
            <person name="Ahrendt S.R."/>
            <person name="Quandt C.A."/>
            <person name="Ciobanu D."/>
            <person name="Clum A."/>
            <person name="Salamov A."/>
            <person name="Andreopoulos B."/>
            <person name="Cheng J.F."/>
            <person name="Woyke T."/>
            <person name="Pelin A."/>
            <person name="Henrissat B."/>
            <person name="Reynolds N.K."/>
            <person name="Benny G.L."/>
            <person name="Smith M.E."/>
            <person name="James T.Y."/>
            <person name="Grigoriev I.V."/>
        </authorList>
    </citation>
    <scope>NUCLEOTIDE SEQUENCE [LARGE SCALE GENOMIC DNA]</scope>
</reference>
<keyword evidence="2" id="KW-0539">Nucleus</keyword>
<keyword evidence="6" id="KW-1185">Reference proteome</keyword>
<evidence type="ECO:0000256" key="1">
    <source>
        <dbReference type="ARBA" id="ARBA00004123"/>
    </source>
</evidence>
<feature type="region of interest" description="Disordered" evidence="3">
    <location>
        <begin position="89"/>
        <end position="108"/>
    </location>
</feature>
<comment type="subcellular location">
    <subcellularLocation>
        <location evidence="1">Nucleus</location>
    </subcellularLocation>
</comment>
<evidence type="ECO:0000256" key="3">
    <source>
        <dbReference type="SAM" id="MobiDB-lite"/>
    </source>
</evidence>
<feature type="compositionally biased region" description="Low complexity" evidence="3">
    <location>
        <begin position="208"/>
        <end position="218"/>
    </location>
</feature>
<feature type="domain" description="FAM192A/Fyv6 N-terminal" evidence="4">
    <location>
        <begin position="39"/>
        <end position="113"/>
    </location>
</feature>
<feature type="compositionally biased region" description="Basic and acidic residues" evidence="3">
    <location>
        <begin position="92"/>
        <end position="108"/>
    </location>
</feature>
<dbReference type="Pfam" id="PF10187">
    <property type="entry name" value="FAM192A_Fyv6_N"/>
    <property type="match status" value="1"/>
</dbReference>
<dbReference type="EMBL" id="KZ997017">
    <property type="protein sequence ID" value="RKO87990.1"/>
    <property type="molecule type" value="Genomic_DNA"/>
</dbReference>
<dbReference type="InterPro" id="IPR039845">
    <property type="entry name" value="FAM192A"/>
</dbReference>
<feature type="region of interest" description="Disordered" evidence="3">
    <location>
        <begin position="1"/>
        <end position="57"/>
    </location>
</feature>
<proteinExistence type="predicted"/>
<dbReference type="PANTHER" id="PTHR13495">
    <property type="entry name" value="NEFA-INTERACTING NUCLEAR PROTEIN NIP30"/>
    <property type="match status" value="1"/>
</dbReference>
<dbReference type="PANTHER" id="PTHR13495:SF0">
    <property type="entry name" value="PSME3-INTERACTING PROTEIN"/>
    <property type="match status" value="1"/>
</dbReference>
<dbReference type="InterPro" id="IPR019331">
    <property type="entry name" value="FAM192A/Fyv6_N"/>
</dbReference>
<protein>
    <recommendedName>
        <fullName evidence="4">FAM192A/Fyv6 N-terminal domain-containing protein</fullName>
    </recommendedName>
</protein>
<dbReference type="OrthoDB" id="2162353at2759"/>
<dbReference type="Proteomes" id="UP000269721">
    <property type="component" value="Unassembled WGS sequence"/>
</dbReference>
<accession>A0A4P9WAT2</accession>